<reference evidence="8" key="2">
    <citation type="submission" date="2015-06" db="UniProtKB">
        <authorList>
            <consortium name="EnsemblMetazoa"/>
        </authorList>
    </citation>
    <scope>IDENTIFICATION</scope>
</reference>
<dbReference type="PROSITE" id="PS51447">
    <property type="entry name" value="FDX_ACB"/>
    <property type="match status" value="1"/>
</dbReference>
<dbReference type="AlphaFoldDB" id="T1H2V2"/>
<evidence type="ECO:0000259" key="7">
    <source>
        <dbReference type="PROSITE" id="PS51447"/>
    </source>
</evidence>
<sequence>MEVLGCGIMRNEILIHSGVSNSIGYAFGLGLERLAMILFDIPDIRLFWSNDSGFLNQFNEDEHRINKFKAISTFPQCTNDLSFWLPDSMEIENFSPNDFYDVARGIGGDMIEQITLVDKFKHPKTG</sequence>
<proteinExistence type="inferred from homology"/>
<dbReference type="EnsemblMetazoa" id="MESCA010558-RA">
    <property type="protein sequence ID" value="MESCA010558-PA"/>
    <property type="gene ID" value="MESCA010558"/>
</dbReference>
<dbReference type="InterPro" id="IPR045864">
    <property type="entry name" value="aa-tRNA-synth_II/BPL/LPL"/>
</dbReference>
<dbReference type="GO" id="GO:0043039">
    <property type="term" value="P:tRNA aminoacylation"/>
    <property type="evidence" value="ECO:0007669"/>
    <property type="project" value="InterPro"/>
</dbReference>
<keyword evidence="9" id="KW-1185">Reference proteome</keyword>
<dbReference type="GO" id="GO:0006412">
    <property type="term" value="P:translation"/>
    <property type="evidence" value="ECO:0007669"/>
    <property type="project" value="UniProtKB-KW"/>
</dbReference>
<protein>
    <recommendedName>
        <fullName evidence="7">FDX-ACB domain-containing protein</fullName>
    </recommendedName>
</protein>
<dbReference type="Proteomes" id="UP000015102">
    <property type="component" value="Unassembled WGS sequence"/>
</dbReference>
<evidence type="ECO:0000313" key="9">
    <source>
        <dbReference type="Proteomes" id="UP000015102"/>
    </source>
</evidence>
<keyword evidence="4" id="KW-0067">ATP-binding</keyword>
<dbReference type="GO" id="GO:0000049">
    <property type="term" value="F:tRNA binding"/>
    <property type="evidence" value="ECO:0007669"/>
    <property type="project" value="InterPro"/>
</dbReference>
<dbReference type="Gene3D" id="3.30.930.10">
    <property type="entry name" value="Bira Bifunctional Protein, Domain 2"/>
    <property type="match status" value="1"/>
</dbReference>
<dbReference type="Gene3D" id="3.30.70.380">
    <property type="entry name" value="Ferrodoxin-fold anticodon-binding domain"/>
    <property type="match status" value="1"/>
</dbReference>
<reference evidence="9" key="1">
    <citation type="submission" date="2013-02" db="EMBL/GenBank/DDBJ databases">
        <authorList>
            <person name="Hughes D."/>
        </authorList>
    </citation>
    <scope>NUCLEOTIDE SEQUENCE</scope>
    <source>
        <strain>Durham</strain>
        <strain evidence="9">NC isolate 2 -- Noor lab</strain>
    </source>
</reference>
<keyword evidence="6" id="KW-0030">Aminoacyl-tRNA synthetase</keyword>
<dbReference type="InterPro" id="IPR005121">
    <property type="entry name" value="Fdx_antiC-bd"/>
</dbReference>
<name>T1H2V2_MEGSC</name>
<dbReference type="InterPro" id="IPR036690">
    <property type="entry name" value="Fdx_antiC-bd_sf"/>
</dbReference>
<comment type="similarity">
    <text evidence="1">Belongs to the class-II aminoacyl-tRNA synthetase family.</text>
</comment>
<evidence type="ECO:0000256" key="1">
    <source>
        <dbReference type="ARBA" id="ARBA00008226"/>
    </source>
</evidence>
<evidence type="ECO:0000256" key="6">
    <source>
        <dbReference type="ARBA" id="ARBA00023146"/>
    </source>
</evidence>
<dbReference type="SUPFAM" id="SSF54991">
    <property type="entry name" value="Anticodon-binding domain of PheRS"/>
    <property type="match status" value="1"/>
</dbReference>
<keyword evidence="5" id="KW-0648">Protein biosynthesis</keyword>
<dbReference type="GO" id="GO:0004812">
    <property type="term" value="F:aminoacyl-tRNA ligase activity"/>
    <property type="evidence" value="ECO:0007669"/>
    <property type="project" value="UniProtKB-KW"/>
</dbReference>
<dbReference type="SUPFAM" id="SSF55681">
    <property type="entry name" value="Class II aaRS and biotin synthetases"/>
    <property type="match status" value="1"/>
</dbReference>
<keyword evidence="3" id="KW-0547">Nucleotide-binding</keyword>
<evidence type="ECO:0000256" key="3">
    <source>
        <dbReference type="ARBA" id="ARBA00022741"/>
    </source>
</evidence>
<keyword evidence="2" id="KW-0436">Ligase</keyword>
<organism evidence="8 9">
    <name type="scientific">Megaselia scalaris</name>
    <name type="common">Humpbacked fly</name>
    <name type="synonym">Phora scalaris</name>
    <dbReference type="NCBI Taxonomy" id="36166"/>
    <lineage>
        <taxon>Eukaryota</taxon>
        <taxon>Metazoa</taxon>
        <taxon>Ecdysozoa</taxon>
        <taxon>Arthropoda</taxon>
        <taxon>Hexapoda</taxon>
        <taxon>Insecta</taxon>
        <taxon>Pterygota</taxon>
        <taxon>Neoptera</taxon>
        <taxon>Endopterygota</taxon>
        <taxon>Diptera</taxon>
        <taxon>Brachycera</taxon>
        <taxon>Muscomorpha</taxon>
        <taxon>Platypezoidea</taxon>
        <taxon>Phoridae</taxon>
        <taxon>Megaseliini</taxon>
        <taxon>Megaselia</taxon>
    </lineage>
</organism>
<accession>T1H2V2</accession>
<evidence type="ECO:0000256" key="5">
    <source>
        <dbReference type="ARBA" id="ARBA00022917"/>
    </source>
</evidence>
<evidence type="ECO:0000313" key="8">
    <source>
        <dbReference type="EnsemblMetazoa" id="MESCA010558-PA"/>
    </source>
</evidence>
<feature type="domain" description="FDX-ACB" evidence="7">
    <location>
        <begin position="72"/>
        <end position="126"/>
    </location>
</feature>
<dbReference type="HOGENOM" id="CLU_1987160_0_0_1"/>
<dbReference type="EMBL" id="CAQQ02145449">
    <property type="status" value="NOT_ANNOTATED_CDS"/>
    <property type="molecule type" value="Genomic_DNA"/>
</dbReference>
<dbReference type="STRING" id="36166.T1H2V2"/>
<dbReference type="GO" id="GO:0005524">
    <property type="term" value="F:ATP binding"/>
    <property type="evidence" value="ECO:0007669"/>
    <property type="project" value="UniProtKB-KW"/>
</dbReference>
<dbReference type="Pfam" id="PF01409">
    <property type="entry name" value="tRNA-synt_2d"/>
    <property type="match status" value="1"/>
</dbReference>
<evidence type="ECO:0000256" key="2">
    <source>
        <dbReference type="ARBA" id="ARBA00022598"/>
    </source>
</evidence>
<evidence type="ECO:0000256" key="4">
    <source>
        <dbReference type="ARBA" id="ARBA00022840"/>
    </source>
</evidence>
<dbReference type="OMA" id="NESTFHE"/>
<dbReference type="InterPro" id="IPR002319">
    <property type="entry name" value="Phenylalanyl-tRNA_Synthase"/>
</dbReference>